<name>A0A7X0SLK2_9BACL</name>
<evidence type="ECO:0000313" key="1">
    <source>
        <dbReference type="EMBL" id="MBB6732166.1"/>
    </source>
</evidence>
<comment type="caution">
    <text evidence="1">The sequence shown here is derived from an EMBL/GenBank/DDBJ whole genome shotgun (WGS) entry which is preliminary data.</text>
</comment>
<dbReference type="EMBL" id="JACJVO010000017">
    <property type="protein sequence ID" value="MBB6732166.1"/>
    <property type="molecule type" value="Genomic_DNA"/>
</dbReference>
<reference evidence="1 2" key="1">
    <citation type="submission" date="2020-08" db="EMBL/GenBank/DDBJ databases">
        <title>Cohnella phylogeny.</title>
        <authorList>
            <person name="Dunlap C."/>
        </authorList>
    </citation>
    <scope>NUCLEOTIDE SEQUENCE [LARGE SCALE GENOMIC DNA]</scope>
    <source>
        <strain evidence="1 2">CBP 2801</strain>
    </source>
</reference>
<accession>A0A7X0SLK2</accession>
<evidence type="ECO:0000313" key="2">
    <source>
        <dbReference type="Proteomes" id="UP000564644"/>
    </source>
</evidence>
<evidence type="ECO:0008006" key="3">
    <source>
        <dbReference type="Google" id="ProtNLM"/>
    </source>
</evidence>
<dbReference type="Proteomes" id="UP000564644">
    <property type="component" value="Unassembled WGS sequence"/>
</dbReference>
<dbReference type="RefSeq" id="WP_185129828.1">
    <property type="nucleotide sequence ID" value="NZ_JACJVO010000017.1"/>
</dbReference>
<keyword evidence="2" id="KW-1185">Reference proteome</keyword>
<dbReference type="AlphaFoldDB" id="A0A7X0SLK2"/>
<protein>
    <recommendedName>
        <fullName evidence="3">Dipeptidylpeptidase IV N-terminal domain-containing protein</fullName>
    </recommendedName>
</protein>
<organism evidence="1 2">
    <name type="scientific">Cohnella zeiphila</name>
    <dbReference type="NCBI Taxonomy" id="2761120"/>
    <lineage>
        <taxon>Bacteria</taxon>
        <taxon>Bacillati</taxon>
        <taxon>Bacillota</taxon>
        <taxon>Bacilli</taxon>
        <taxon>Bacillales</taxon>
        <taxon>Paenibacillaceae</taxon>
        <taxon>Cohnella</taxon>
    </lineage>
</organism>
<gene>
    <name evidence="1" type="ORF">H7C18_14690</name>
</gene>
<sequence>MMRRWIPYVLAFLLPMLVLLPFKAAADANDEATKLLLNKFNGTILDFDATRIIWKENDKVLWLYNRTDGTQDKVYDGTGSTDIIHQAKLSAQSVVYNLNTDPRTEIWPRVQTVFNWKNGQAVQIASGEDLFKVTGNGNVALLSHHNVDLTTGQTRELGYDRVEFSADGTMIYTAPSAPVNALALYQSLPDGTVTQLATPSAKVPKWLGWDLGFYGPLTDGKSIVYSELFLRDGGLSWVLRLRNVDNSVATLSVNPHTAGHDLYLINNGWIAYIEYNKEIKRKVVNVRSPEGAVKRVFECPDWWSWTVAPLAINELGPDGTVAFTFNDKSYLYYTQADKTVSISRSPARFQYREHVLDGPGDSQYRIGGWYLQADDSLYAVRI</sequence>
<proteinExistence type="predicted"/>